<dbReference type="GO" id="GO:0005737">
    <property type="term" value="C:cytoplasm"/>
    <property type="evidence" value="ECO:0007669"/>
    <property type="project" value="UniProtKB-SubCell"/>
</dbReference>
<dbReference type="GO" id="GO:0005096">
    <property type="term" value="F:GTPase activator activity"/>
    <property type="evidence" value="ECO:0007669"/>
    <property type="project" value="UniProtKB-KW"/>
</dbReference>
<evidence type="ECO:0000256" key="2">
    <source>
        <dbReference type="ARBA" id="ARBA00008856"/>
    </source>
</evidence>
<protein>
    <recommendedName>
        <fullName evidence="3">Rab3 GTPase-activating protein catalytic subunit</fullName>
    </recommendedName>
</protein>
<sequence length="912" mass="100261">MNHGPASTVDGLSSDEEDKDLDGDSTTRRGTRPMLEQCSLAELSGELPLEMGPASSPDDAVTPSSGGAGRQEEKEGVFEIRDFTTASSFERISHQISLAAKRWFSALNAAEAQTSGDEGLLRREGFDHMEFRYELLFQIVQQTQQLVPTGASPKEDRLGLHAFPTRAHRLQRMFGVRHFLIVSVRNQNIDIDSARTVLGAAALAVRSCVQSCERPPLSVFVPVDGGRKRYLGELLRGGNRVLYSTDLQTSVNPALEHLAGLSDFFYKKMEIKPLDPSHTLMVGARFTYSADFFEPLASWRHVAQIAERKDADMNGTDQGAGVEVDPVESVKLHCLWPSFPLGSFVDDASFSELDPRAAPYWKVRVLRRDKTPLPLSQRLRALLDFRKEAQTVRSAEHSMQPQMPKTALESLTAAIQESLESILLPTPHEMMLLTEECMNFPIVPDGEATSFLGPLKGARLRDRLTRLAELGATLRCFKGTVVLWCNVLSRMRSQWDALEKPGPGSASPPTRRVGARGVRAELFDGSVCLVQQKMELLQRSVEECRSRLASLPTPSSSSSAPPPAQLRSSSTGESLRVPILLSPALLTEDVVVQRDTAAESINDLAERADSLHGRELRSDIAAFKDANPGAGLEDFLAYREDFEKLSLQPLPKDWLDGLWATVEARSAAEQQAKLFEPEREAEMALHYMENIEGTQLLLQLFRVLLRSTLQELSNRVSSAGGGPAYLRVLRDRAAAASLRAFGVGAQGPGSTSPEEDDLHMDAVATIVGEVAEFPHEEPLQGAMDAIEAFEAATRLACSLRGKMPDQVEALLEELLTDGEADVTDPMQRCALEKVFEKSRLLARAYHETHGGVASSSTIDAQGIFDALPLAKEFVLQLQEKDSELGSCGCRRLYAEVRERHMRLALGRGLQVA</sequence>
<organism evidence="8 9">
    <name type="scientific">Polarella glacialis</name>
    <name type="common">Dinoflagellate</name>
    <dbReference type="NCBI Taxonomy" id="89957"/>
    <lineage>
        <taxon>Eukaryota</taxon>
        <taxon>Sar</taxon>
        <taxon>Alveolata</taxon>
        <taxon>Dinophyceae</taxon>
        <taxon>Suessiales</taxon>
        <taxon>Suessiaceae</taxon>
        <taxon>Polarella</taxon>
    </lineage>
</organism>
<evidence type="ECO:0000256" key="3">
    <source>
        <dbReference type="ARBA" id="ARBA00015817"/>
    </source>
</evidence>
<keyword evidence="9" id="KW-1185">Reference proteome</keyword>
<feature type="region of interest" description="Disordered" evidence="6">
    <location>
        <begin position="548"/>
        <end position="571"/>
    </location>
</feature>
<dbReference type="OMA" id="KYAKHRR"/>
<feature type="compositionally biased region" description="Acidic residues" evidence="6">
    <location>
        <begin position="13"/>
        <end position="23"/>
    </location>
</feature>
<comment type="subcellular location">
    <subcellularLocation>
        <location evidence="1">Cytoplasm</location>
    </subcellularLocation>
</comment>
<evidence type="ECO:0000313" key="9">
    <source>
        <dbReference type="Proteomes" id="UP000654075"/>
    </source>
</evidence>
<dbReference type="Proteomes" id="UP000654075">
    <property type="component" value="Unassembled WGS sequence"/>
</dbReference>
<dbReference type="PANTHER" id="PTHR21422">
    <property type="entry name" value="RAB3 GTPASE-ACTIVATING PROTEIN CATALYTIC SUBUNIT"/>
    <property type="match status" value="1"/>
</dbReference>
<evidence type="ECO:0000256" key="1">
    <source>
        <dbReference type="ARBA" id="ARBA00004496"/>
    </source>
</evidence>
<name>A0A813GUB7_POLGL</name>
<dbReference type="AlphaFoldDB" id="A0A813GUB7"/>
<proteinExistence type="inferred from homology"/>
<comment type="caution">
    <text evidence="8">The sequence shown here is derived from an EMBL/GenBank/DDBJ whole genome shotgun (WGS) entry which is preliminary data.</text>
</comment>
<accession>A0A813GUB7</accession>
<dbReference type="PANTHER" id="PTHR21422:SF9">
    <property type="entry name" value="RAB3 GTPASE-ACTIVATING PROTEIN CATALYTIC SUBUNIT"/>
    <property type="match status" value="1"/>
</dbReference>
<evidence type="ECO:0000259" key="7">
    <source>
        <dbReference type="Pfam" id="PF13890"/>
    </source>
</evidence>
<dbReference type="OrthoDB" id="17346at2759"/>
<evidence type="ECO:0000256" key="5">
    <source>
        <dbReference type="ARBA" id="ARBA00022490"/>
    </source>
</evidence>
<evidence type="ECO:0000256" key="4">
    <source>
        <dbReference type="ARBA" id="ARBA00022468"/>
    </source>
</evidence>
<dbReference type="Pfam" id="PF13890">
    <property type="entry name" value="Rab3-GTPase_cat"/>
    <property type="match status" value="1"/>
</dbReference>
<feature type="region of interest" description="Disordered" evidence="6">
    <location>
        <begin position="1"/>
        <end position="76"/>
    </location>
</feature>
<comment type="similarity">
    <text evidence="2">Belongs to the Rab3-GAP catalytic subunit family.</text>
</comment>
<gene>
    <name evidence="8" type="ORF">PGLA1383_LOCUS45645</name>
</gene>
<feature type="compositionally biased region" description="Low complexity" evidence="6">
    <location>
        <begin position="548"/>
        <end position="570"/>
    </location>
</feature>
<keyword evidence="5" id="KW-0963">Cytoplasm</keyword>
<feature type="domain" description="Rab3GAP catalytic subunit conserved" evidence="7">
    <location>
        <begin position="567"/>
        <end position="636"/>
    </location>
</feature>
<evidence type="ECO:0000313" key="8">
    <source>
        <dbReference type="EMBL" id="CAE8629075.1"/>
    </source>
</evidence>
<dbReference type="InterPro" id="IPR045700">
    <property type="entry name" value="Rab3GAP1"/>
</dbReference>
<reference evidence="8" key="1">
    <citation type="submission" date="2021-02" db="EMBL/GenBank/DDBJ databases">
        <authorList>
            <person name="Dougan E. K."/>
            <person name="Rhodes N."/>
            <person name="Thang M."/>
            <person name="Chan C."/>
        </authorList>
    </citation>
    <scope>NUCLEOTIDE SEQUENCE</scope>
</reference>
<keyword evidence="4" id="KW-0343">GTPase activation</keyword>
<dbReference type="EMBL" id="CAJNNV010029589">
    <property type="protein sequence ID" value="CAE8629075.1"/>
    <property type="molecule type" value="Genomic_DNA"/>
</dbReference>
<evidence type="ECO:0000256" key="6">
    <source>
        <dbReference type="SAM" id="MobiDB-lite"/>
    </source>
</evidence>
<dbReference type="InterPro" id="IPR026147">
    <property type="entry name" value="Rab3GAP1_conserved"/>
</dbReference>